<dbReference type="Pfam" id="PF09563">
    <property type="entry name" value="RE_LlaJI"/>
    <property type="match status" value="1"/>
</dbReference>
<evidence type="ECO:0000313" key="1">
    <source>
        <dbReference type="EMBL" id="QGA66150.1"/>
    </source>
</evidence>
<dbReference type="InterPro" id="IPR018579">
    <property type="entry name" value="Restrct_endonuc_II_LlaJI"/>
</dbReference>
<keyword evidence="1" id="KW-0378">Hydrolase</keyword>
<reference evidence="1 2" key="1">
    <citation type="submission" date="2019-10" db="EMBL/GenBank/DDBJ databases">
        <title>Vibrio sp. nov., isolated from Coralline algae surface.</title>
        <authorList>
            <person name="Geng Y."/>
            <person name="Zhang X."/>
        </authorList>
    </citation>
    <scope>NUCLEOTIDE SEQUENCE [LARGE SCALE GENOMIC DNA]</scope>
    <source>
        <strain evidence="1 2">SM1977</strain>
    </source>
</reference>
<organism evidence="1 2">
    <name type="scientific">Vibrio algicola</name>
    <dbReference type="NCBI Taxonomy" id="2662262"/>
    <lineage>
        <taxon>Bacteria</taxon>
        <taxon>Pseudomonadati</taxon>
        <taxon>Pseudomonadota</taxon>
        <taxon>Gammaproteobacteria</taxon>
        <taxon>Vibrionales</taxon>
        <taxon>Vibrionaceae</taxon>
        <taxon>Vibrio</taxon>
    </lineage>
</organism>
<gene>
    <name evidence="1" type="ORF">GFB47_11840</name>
</gene>
<dbReference type="Proteomes" id="UP000348942">
    <property type="component" value="Chromosome 2"/>
</dbReference>
<dbReference type="AlphaFoldDB" id="A0A5Q0TGY0"/>
<dbReference type="GO" id="GO:0004519">
    <property type="term" value="F:endonuclease activity"/>
    <property type="evidence" value="ECO:0007669"/>
    <property type="project" value="UniProtKB-KW"/>
</dbReference>
<proteinExistence type="predicted"/>
<name>A0A5Q0TGY0_9VIBR</name>
<keyword evidence="1" id="KW-0255">Endonuclease</keyword>
<dbReference type="EMBL" id="CP045700">
    <property type="protein sequence ID" value="QGA66150.1"/>
    <property type="molecule type" value="Genomic_DNA"/>
</dbReference>
<keyword evidence="1" id="KW-0540">Nuclease</keyword>
<protein>
    <submittedName>
        <fullName evidence="1">LlaJI family restriction endonuclease</fullName>
    </submittedName>
</protein>
<evidence type="ECO:0000313" key="2">
    <source>
        <dbReference type="Proteomes" id="UP000348942"/>
    </source>
</evidence>
<sequence>MNVHWDNEFVPMAQKGQRIDTLLKSEDGQHYAVVDAKYYGAQSPNTAPGWSDLVKQFFYVNAVEEVAGSTVKVTNHFIFPGSKSKLKAAYVAHRNKSISSENDCLSNYPPIHCHYRFCRKVLISGYCTNLQA</sequence>
<keyword evidence="2" id="KW-1185">Reference proteome</keyword>
<accession>A0A5Q0TGY0</accession>